<accession>A0A086A075</accession>
<evidence type="ECO:0000313" key="5">
    <source>
        <dbReference type="Proteomes" id="UP000198424"/>
    </source>
</evidence>
<protein>
    <submittedName>
        <fullName evidence="2">Uncharacterized protein</fullName>
    </submittedName>
</protein>
<reference evidence="2 4" key="1">
    <citation type="submission" date="2014-07" db="EMBL/GenBank/DDBJ databases">
        <title>Genome of Flavobacterium hydatis DSM 2063.</title>
        <authorList>
            <person name="Pipes S.E."/>
            <person name="Stropko S.J."/>
            <person name="Newman J.D."/>
        </authorList>
    </citation>
    <scope>NUCLEOTIDE SEQUENCE [LARGE SCALE GENOMIC DNA]</scope>
    <source>
        <strain evidence="2 4">DSM 2063</strain>
    </source>
</reference>
<dbReference type="Proteomes" id="UP000028712">
    <property type="component" value="Unassembled WGS sequence"/>
</dbReference>
<evidence type="ECO:0000256" key="1">
    <source>
        <dbReference type="SAM" id="Phobius"/>
    </source>
</evidence>
<gene>
    <name evidence="3" type="ORF">B0A62_24905</name>
    <name evidence="2" type="ORF">IW20_21705</name>
</gene>
<dbReference type="STRING" id="991.IW20_21705"/>
<dbReference type="Proteomes" id="UP000198424">
    <property type="component" value="Unassembled WGS sequence"/>
</dbReference>
<reference evidence="3 5" key="2">
    <citation type="submission" date="2016-11" db="EMBL/GenBank/DDBJ databases">
        <title>Whole genomes of Flavobacteriaceae.</title>
        <authorList>
            <person name="Stine C."/>
            <person name="Li C."/>
            <person name="Tadesse D."/>
        </authorList>
    </citation>
    <scope>NUCLEOTIDE SEQUENCE [LARGE SCALE GENOMIC DNA]</scope>
    <source>
        <strain evidence="3 5">ATCC 29551</strain>
    </source>
</reference>
<evidence type="ECO:0000313" key="3">
    <source>
        <dbReference type="EMBL" id="OXA84814.1"/>
    </source>
</evidence>
<organism evidence="2 4">
    <name type="scientific">Flavobacterium hydatis</name>
    <name type="common">Cytophaga aquatilis</name>
    <dbReference type="NCBI Taxonomy" id="991"/>
    <lineage>
        <taxon>Bacteria</taxon>
        <taxon>Pseudomonadati</taxon>
        <taxon>Bacteroidota</taxon>
        <taxon>Flavobacteriia</taxon>
        <taxon>Flavobacteriales</taxon>
        <taxon>Flavobacteriaceae</taxon>
        <taxon>Flavobacterium</taxon>
    </lineage>
</organism>
<dbReference type="AlphaFoldDB" id="A0A086A075"/>
<keyword evidence="1" id="KW-1133">Transmembrane helix</keyword>
<comment type="caution">
    <text evidence="2">The sequence shown here is derived from an EMBL/GenBank/DDBJ whole genome shotgun (WGS) entry which is preliminary data.</text>
</comment>
<proteinExistence type="predicted"/>
<sequence>MKNFMYIIFMLVLGKGIYNEFNFETLRFEKLGLSILYLIVFFVFAFLLIKNNINKKSNG</sequence>
<evidence type="ECO:0000313" key="4">
    <source>
        <dbReference type="Proteomes" id="UP000028712"/>
    </source>
</evidence>
<keyword evidence="1" id="KW-0812">Transmembrane</keyword>
<name>A0A086A075_FLAHY</name>
<keyword evidence="5" id="KW-1185">Reference proteome</keyword>
<keyword evidence="1" id="KW-0472">Membrane</keyword>
<evidence type="ECO:0000313" key="2">
    <source>
        <dbReference type="EMBL" id="KFF10089.1"/>
    </source>
</evidence>
<feature type="transmembrane region" description="Helical" evidence="1">
    <location>
        <begin position="31"/>
        <end position="49"/>
    </location>
</feature>
<dbReference type="EMBL" id="MUGY01000066">
    <property type="protein sequence ID" value="OXA84814.1"/>
    <property type="molecule type" value="Genomic_DNA"/>
</dbReference>
<dbReference type="EMBL" id="JPRM01000042">
    <property type="protein sequence ID" value="KFF10089.1"/>
    <property type="molecule type" value="Genomic_DNA"/>
</dbReference>